<feature type="non-terminal residue" evidence="2">
    <location>
        <position position="1"/>
    </location>
</feature>
<organism evidence="2 3">
    <name type="scientific">Gigaspora margarita</name>
    <dbReference type="NCBI Taxonomy" id="4874"/>
    <lineage>
        <taxon>Eukaryota</taxon>
        <taxon>Fungi</taxon>
        <taxon>Fungi incertae sedis</taxon>
        <taxon>Mucoromycota</taxon>
        <taxon>Glomeromycotina</taxon>
        <taxon>Glomeromycetes</taxon>
        <taxon>Diversisporales</taxon>
        <taxon>Gigasporaceae</taxon>
        <taxon>Gigaspora</taxon>
    </lineage>
</organism>
<evidence type="ECO:0000313" key="3">
    <source>
        <dbReference type="Proteomes" id="UP000789901"/>
    </source>
</evidence>
<dbReference type="Proteomes" id="UP000789901">
    <property type="component" value="Unassembled WGS sequence"/>
</dbReference>
<evidence type="ECO:0000256" key="1">
    <source>
        <dbReference type="SAM" id="MobiDB-lite"/>
    </source>
</evidence>
<comment type="caution">
    <text evidence="2">The sequence shown here is derived from an EMBL/GenBank/DDBJ whole genome shotgun (WGS) entry which is preliminary data.</text>
</comment>
<name>A0ABN7XJW0_GIGMA</name>
<dbReference type="EMBL" id="CAJVQB010150989">
    <property type="protein sequence ID" value="CAG8855587.1"/>
    <property type="molecule type" value="Genomic_DNA"/>
</dbReference>
<gene>
    <name evidence="2" type="ORF">GMARGA_LOCUS44408</name>
</gene>
<sequence length="85" mass="9774">NMKSYQAPAVDATGRLVPCATAPHNPPPIVPQASYNRPLDPQQPLRRRKNAAEILADFQRQQQEFINQNRDEFMNIDEDENEDIE</sequence>
<feature type="non-terminal residue" evidence="2">
    <location>
        <position position="85"/>
    </location>
</feature>
<protein>
    <submittedName>
        <fullName evidence="2">26294_t:CDS:1</fullName>
    </submittedName>
</protein>
<accession>A0ABN7XJW0</accession>
<feature type="region of interest" description="Disordered" evidence="1">
    <location>
        <begin position="20"/>
        <end position="44"/>
    </location>
</feature>
<proteinExistence type="predicted"/>
<keyword evidence="3" id="KW-1185">Reference proteome</keyword>
<reference evidence="2 3" key="1">
    <citation type="submission" date="2021-06" db="EMBL/GenBank/DDBJ databases">
        <authorList>
            <person name="Kallberg Y."/>
            <person name="Tangrot J."/>
            <person name="Rosling A."/>
        </authorList>
    </citation>
    <scope>NUCLEOTIDE SEQUENCE [LARGE SCALE GENOMIC DNA]</scope>
    <source>
        <strain evidence="2 3">120-4 pot B 10/14</strain>
    </source>
</reference>
<evidence type="ECO:0000313" key="2">
    <source>
        <dbReference type="EMBL" id="CAG8855587.1"/>
    </source>
</evidence>